<dbReference type="GO" id="GO:0004540">
    <property type="term" value="F:RNA nuclease activity"/>
    <property type="evidence" value="ECO:0007669"/>
    <property type="project" value="InterPro"/>
</dbReference>
<dbReference type="GO" id="GO:0006364">
    <property type="term" value="P:rRNA processing"/>
    <property type="evidence" value="ECO:0007669"/>
    <property type="project" value="UniProtKB-KW"/>
</dbReference>
<dbReference type="GO" id="GO:0004519">
    <property type="term" value="F:endonuclease activity"/>
    <property type="evidence" value="ECO:0007669"/>
    <property type="project" value="UniProtKB-KW"/>
</dbReference>
<dbReference type="GO" id="GO:0016787">
    <property type="term" value="F:hydrolase activity"/>
    <property type="evidence" value="ECO:0007669"/>
    <property type="project" value="UniProtKB-KW"/>
</dbReference>
<dbReference type="GO" id="GO:0019843">
    <property type="term" value="F:rRNA binding"/>
    <property type="evidence" value="ECO:0007669"/>
    <property type="project" value="UniProtKB-KW"/>
</dbReference>
<gene>
    <name evidence="17" type="ORF">L196_03226</name>
</gene>
<evidence type="ECO:0000256" key="8">
    <source>
        <dbReference type="ARBA" id="ARBA00022694"/>
    </source>
</evidence>
<reference evidence="17 18" key="1">
    <citation type="journal article" date="2013" name="Genome Announc.">
        <title>Genome Sequence of the Pyrene- and Fluoranthene-Degrading Bacterium Cycloclasticus sp. Strain PY97M.</title>
        <authorList>
            <person name="Cui Z."/>
            <person name="Xu G."/>
            <person name="Li Q."/>
            <person name="Gao W."/>
            <person name="Zheng L."/>
        </authorList>
    </citation>
    <scope>NUCLEOTIDE SEQUENCE [LARGE SCALE GENOMIC DNA]</scope>
    <source>
        <strain evidence="17 18">PY97M</strain>
    </source>
</reference>
<comment type="subcellular location">
    <subcellularLocation>
        <location evidence="2">Cytoplasm</location>
    </subcellularLocation>
</comment>
<dbReference type="InterPro" id="IPR019307">
    <property type="entry name" value="RNA-bd_AU-1/RNase_E/G"/>
</dbReference>
<evidence type="ECO:0000256" key="12">
    <source>
        <dbReference type="ARBA" id="ARBA00022759"/>
    </source>
</evidence>
<keyword evidence="5" id="KW-0963">Cytoplasm</keyword>
<dbReference type="InterPro" id="IPR004659">
    <property type="entry name" value="RNase_E/G"/>
</dbReference>
<evidence type="ECO:0000256" key="6">
    <source>
        <dbReference type="ARBA" id="ARBA00022552"/>
    </source>
</evidence>
<keyword evidence="13" id="KW-0378">Hydrolase</keyword>
<evidence type="ECO:0000259" key="16">
    <source>
        <dbReference type="PROSITE" id="PS50126"/>
    </source>
</evidence>
<dbReference type="InterPro" id="IPR048583">
    <property type="entry name" value="RNase_E_G_thioredoxin-like"/>
</dbReference>
<evidence type="ECO:0000256" key="2">
    <source>
        <dbReference type="ARBA" id="ARBA00004496"/>
    </source>
</evidence>
<dbReference type="GO" id="GO:0005737">
    <property type="term" value="C:cytoplasm"/>
    <property type="evidence" value="ECO:0007669"/>
    <property type="project" value="UniProtKB-SubCell"/>
</dbReference>
<proteinExistence type="inferred from homology"/>
<keyword evidence="7" id="KW-0820">tRNA-binding</keyword>
<feature type="domain" description="S1 motif" evidence="16">
    <location>
        <begin position="39"/>
        <end position="117"/>
    </location>
</feature>
<comment type="similarity">
    <text evidence="3">Belongs to the RNase E/G family. RNase G subfamily.</text>
</comment>
<keyword evidence="15" id="KW-0694">RNA-binding</keyword>
<keyword evidence="18" id="KW-1185">Reference proteome</keyword>
<dbReference type="GO" id="GO:0046872">
    <property type="term" value="F:metal ion binding"/>
    <property type="evidence" value="ECO:0007669"/>
    <property type="project" value="UniProtKB-KW"/>
</dbReference>
<dbReference type="InterPro" id="IPR012340">
    <property type="entry name" value="NA-bd_OB-fold"/>
</dbReference>
<sequence>MSDEILINITPPETRVAVLENGVLQELIIERQRKRDVVGNLYRGEICRVMPGIQAAFVEIGIGRAGFLHASDVLVAGETPSEDKGIEHFLQQGQKVVVQVLKAPIGTKGPRLTMSISIPSRYQVFLPYSEKLALSQQLEDEAERERLLACMEIFKEQGYSGGYIARTASEGVSEESIRADMLFLNKLWEVISLQVKEVPIGLIYEDLPLALRILRDWYQTSVTKIVIDSKSNFDRMLDFSIKFMPEVEHLLELYKGHRPLFDMYSIESDIKAALERKVPLKSGGHLILDQTEAMTTVDVNTGSYLGRGNQEQTIFKTNMEAAQVTAHQLRLRNLGGIIIIDFIDMHNEEHKAAVLNALEKAMIKDHAKYTISNVSELGLVEMTRKRTRESLEQVLCEPCATCSGTGMVRTPETTCYEIFREIIRDARQYEAKELLVLASNEVVDMMLDEESTTLADLESFVGIRIRFRAENEYTQEQYDVVLV</sequence>
<keyword evidence="10" id="KW-0479">Metal-binding</keyword>
<dbReference type="Pfam" id="PF10150">
    <property type="entry name" value="RNase_E_G"/>
    <property type="match status" value="1"/>
</dbReference>
<keyword evidence="8" id="KW-0819">tRNA processing</keyword>
<dbReference type="PANTHER" id="PTHR30001">
    <property type="entry name" value="RIBONUCLEASE"/>
    <property type="match status" value="1"/>
</dbReference>
<keyword evidence="9" id="KW-0540">Nuclease</keyword>
<dbReference type="EMBL" id="ASHL01000002">
    <property type="protein sequence ID" value="EPD13512.1"/>
    <property type="molecule type" value="Genomic_DNA"/>
</dbReference>
<dbReference type="Pfam" id="PF20833">
    <property type="entry name" value="RNase_E_G_Thio"/>
    <property type="match status" value="1"/>
</dbReference>
<dbReference type="NCBIfam" id="TIGR00757">
    <property type="entry name" value="RNaseEG"/>
    <property type="match status" value="1"/>
</dbReference>
<evidence type="ECO:0000313" key="18">
    <source>
        <dbReference type="Proteomes" id="UP000015462"/>
    </source>
</evidence>
<evidence type="ECO:0000256" key="5">
    <source>
        <dbReference type="ARBA" id="ARBA00022490"/>
    </source>
</evidence>
<dbReference type="SUPFAM" id="SSF50249">
    <property type="entry name" value="Nucleic acid-binding proteins"/>
    <property type="match status" value="1"/>
</dbReference>
<dbReference type="AlphaFoldDB" id="A0AB33Z2Z4"/>
<accession>A0AB33Z2Z4</accession>
<dbReference type="Gene3D" id="2.40.50.140">
    <property type="entry name" value="Nucleic acid-binding proteins"/>
    <property type="match status" value="1"/>
</dbReference>
<evidence type="ECO:0000256" key="3">
    <source>
        <dbReference type="ARBA" id="ARBA00005663"/>
    </source>
</evidence>
<dbReference type="PROSITE" id="PS50126">
    <property type="entry name" value="S1"/>
    <property type="match status" value="1"/>
</dbReference>
<dbReference type="InterPro" id="IPR003029">
    <property type="entry name" value="S1_domain"/>
</dbReference>
<dbReference type="GO" id="GO:0000049">
    <property type="term" value="F:tRNA binding"/>
    <property type="evidence" value="ECO:0007669"/>
    <property type="project" value="UniProtKB-KW"/>
</dbReference>
<dbReference type="Proteomes" id="UP000015462">
    <property type="component" value="Unassembled WGS sequence"/>
</dbReference>
<dbReference type="Gene3D" id="3.40.1260.20">
    <property type="entry name" value="Ribonuclease E, catalytic domain"/>
    <property type="match status" value="1"/>
</dbReference>
<evidence type="ECO:0000256" key="4">
    <source>
        <dbReference type="ARBA" id="ARBA00017719"/>
    </source>
</evidence>
<keyword evidence="12" id="KW-0255">Endonuclease</keyword>
<organism evidence="17 18">
    <name type="scientific">Cycloclasticus pugetii</name>
    <dbReference type="NCBI Taxonomy" id="34068"/>
    <lineage>
        <taxon>Bacteria</taxon>
        <taxon>Pseudomonadati</taxon>
        <taxon>Pseudomonadota</taxon>
        <taxon>Gammaproteobacteria</taxon>
        <taxon>Thiotrichales</taxon>
        <taxon>Piscirickettsiaceae</taxon>
        <taxon>Cycloclasticus</taxon>
    </lineage>
</organism>
<comment type="cofactor">
    <cofactor evidence="1">
        <name>Mg(2+)</name>
        <dbReference type="ChEBI" id="CHEBI:18420"/>
    </cofactor>
</comment>
<dbReference type="GO" id="GO:0008033">
    <property type="term" value="P:tRNA processing"/>
    <property type="evidence" value="ECO:0007669"/>
    <property type="project" value="UniProtKB-KW"/>
</dbReference>
<dbReference type="PANTHER" id="PTHR30001:SF0">
    <property type="entry name" value="RIBONUCLEASE G"/>
    <property type="match status" value="1"/>
</dbReference>
<evidence type="ECO:0000313" key="17">
    <source>
        <dbReference type="EMBL" id="EPD13512.1"/>
    </source>
</evidence>
<dbReference type="NCBIfam" id="NF008689">
    <property type="entry name" value="PRK11712.1"/>
    <property type="match status" value="1"/>
</dbReference>
<evidence type="ECO:0000256" key="10">
    <source>
        <dbReference type="ARBA" id="ARBA00022723"/>
    </source>
</evidence>
<name>A0AB33Z2Z4_9GAMM</name>
<keyword evidence="14" id="KW-0460">Magnesium</keyword>
<dbReference type="RefSeq" id="WP_015006458.1">
    <property type="nucleotide sequence ID" value="NZ_FQZJ01000001.1"/>
</dbReference>
<evidence type="ECO:0000256" key="14">
    <source>
        <dbReference type="ARBA" id="ARBA00022842"/>
    </source>
</evidence>
<dbReference type="CDD" id="cd04453">
    <property type="entry name" value="S1_RNase_E"/>
    <property type="match status" value="1"/>
</dbReference>
<evidence type="ECO:0000256" key="15">
    <source>
        <dbReference type="ARBA" id="ARBA00022884"/>
    </source>
</evidence>
<evidence type="ECO:0000256" key="11">
    <source>
        <dbReference type="ARBA" id="ARBA00022730"/>
    </source>
</evidence>
<keyword evidence="6" id="KW-0698">rRNA processing</keyword>
<evidence type="ECO:0000256" key="1">
    <source>
        <dbReference type="ARBA" id="ARBA00001946"/>
    </source>
</evidence>
<evidence type="ECO:0000256" key="13">
    <source>
        <dbReference type="ARBA" id="ARBA00022801"/>
    </source>
</evidence>
<evidence type="ECO:0000256" key="7">
    <source>
        <dbReference type="ARBA" id="ARBA00022555"/>
    </source>
</evidence>
<comment type="caution">
    <text evidence="17">The sequence shown here is derived from an EMBL/GenBank/DDBJ whole genome shotgun (WGS) entry which is preliminary data.</text>
</comment>
<keyword evidence="11" id="KW-0699">rRNA-binding</keyword>
<evidence type="ECO:0000256" key="9">
    <source>
        <dbReference type="ARBA" id="ARBA00022722"/>
    </source>
</evidence>
<protein>
    <recommendedName>
        <fullName evidence="4">Ribonuclease G</fullName>
    </recommendedName>
</protein>
<dbReference type="SMART" id="SM00316">
    <property type="entry name" value="S1"/>
    <property type="match status" value="1"/>
</dbReference>